<sequence length="187" mass="18928">MEGHPSFGRVARYALILGVACLAILGVSYARYVQEVQGAGAASVAAVALDLAGGSGKLDVTERLKGMKPGDARTVAFSVAGFGDGAASEVAQEYSVSVETTGNLPLSYGLAAGEPVSGEGSLVQLGADGAGADLVWTGGLLPYGSVSHAYVLTVTWPSERADESLADEIDLVVLRVDAHQTMAGEAS</sequence>
<evidence type="ECO:0000313" key="2">
    <source>
        <dbReference type="Proteomes" id="UP000478463"/>
    </source>
</evidence>
<proteinExistence type="predicted"/>
<protein>
    <submittedName>
        <fullName evidence="1">Uncharacterized protein</fullName>
    </submittedName>
</protein>
<dbReference type="AlphaFoldDB" id="A0A6L7IQU0"/>
<dbReference type="RefSeq" id="WP_160941601.1">
    <property type="nucleotide sequence ID" value="NZ_CP063310.1"/>
</dbReference>
<dbReference type="Proteomes" id="UP000478463">
    <property type="component" value="Chromosome"/>
</dbReference>
<name>A0A6L7IQU0_9ACTN</name>
<gene>
    <name evidence="1" type="ORF">GS424_008240</name>
</gene>
<organism evidence="1 2">
    <name type="scientific">Eggerthella guodeyinii</name>
    <dbReference type="NCBI Taxonomy" id="2690837"/>
    <lineage>
        <taxon>Bacteria</taxon>
        <taxon>Bacillati</taxon>
        <taxon>Actinomycetota</taxon>
        <taxon>Coriobacteriia</taxon>
        <taxon>Eggerthellales</taxon>
        <taxon>Eggerthellaceae</taxon>
        <taxon>Eggerthella</taxon>
    </lineage>
</organism>
<reference evidence="1 2" key="1">
    <citation type="submission" date="2020-10" db="EMBL/GenBank/DDBJ databases">
        <title>Eggerthella sp. nov., isolated from human feces.</title>
        <authorList>
            <person name="Yajun G."/>
        </authorList>
    </citation>
    <scope>NUCLEOTIDE SEQUENCE [LARGE SCALE GENOMIC DNA]</scope>
    <source>
        <strain evidence="1 2">HF-1101</strain>
    </source>
</reference>
<dbReference type="EMBL" id="CP063310">
    <property type="protein sequence ID" value="QOS69812.1"/>
    <property type="molecule type" value="Genomic_DNA"/>
</dbReference>
<evidence type="ECO:0000313" key="1">
    <source>
        <dbReference type="EMBL" id="QOS69812.1"/>
    </source>
</evidence>
<accession>A0A6L7IQU0</accession>
<dbReference type="KEGG" id="egd:GS424_008240"/>